<reference evidence="2 3" key="1">
    <citation type="submission" date="2018-12" db="EMBL/GenBank/DDBJ databases">
        <authorList>
            <person name="Yang Y."/>
        </authorList>
    </citation>
    <scope>NUCLEOTIDE SEQUENCE [LARGE SCALE GENOMIC DNA]</scope>
    <source>
        <strain evidence="2 3">GSF71</strain>
    </source>
</reference>
<dbReference type="PANTHER" id="PTHR34400">
    <property type="match status" value="1"/>
</dbReference>
<dbReference type="EMBL" id="RZIJ01000007">
    <property type="protein sequence ID" value="RUQ72202.1"/>
    <property type="molecule type" value="Genomic_DNA"/>
</dbReference>
<keyword evidence="3" id="KW-1185">Reference proteome</keyword>
<evidence type="ECO:0000313" key="2">
    <source>
        <dbReference type="EMBL" id="RUQ72202.1"/>
    </source>
</evidence>
<comment type="caution">
    <text evidence="2">The sequence shown here is derived from an EMBL/GenBank/DDBJ whole genome shotgun (WGS) entry which is preliminary data.</text>
</comment>
<proteinExistence type="predicted"/>
<dbReference type="Pfam" id="PF12902">
    <property type="entry name" value="Ferritin-like"/>
    <property type="match status" value="1"/>
</dbReference>
<dbReference type="Proteomes" id="UP000280346">
    <property type="component" value="Unassembled WGS sequence"/>
</dbReference>
<dbReference type="PANTHER" id="PTHR34400:SF4">
    <property type="entry name" value="MEMBRANE PROTEIN"/>
    <property type="match status" value="1"/>
</dbReference>
<evidence type="ECO:0000259" key="1">
    <source>
        <dbReference type="Pfam" id="PF12902"/>
    </source>
</evidence>
<dbReference type="OrthoDB" id="9795032at2"/>
<organism evidence="2 3">
    <name type="scientific">Azospirillum doebereinerae</name>
    <dbReference type="NCBI Taxonomy" id="92933"/>
    <lineage>
        <taxon>Bacteria</taxon>
        <taxon>Pseudomonadati</taxon>
        <taxon>Pseudomonadota</taxon>
        <taxon>Alphaproteobacteria</taxon>
        <taxon>Rhodospirillales</taxon>
        <taxon>Azospirillaceae</taxon>
        <taxon>Azospirillum</taxon>
    </lineage>
</organism>
<evidence type="ECO:0000313" key="3">
    <source>
        <dbReference type="Proteomes" id="UP000280346"/>
    </source>
</evidence>
<dbReference type="InterPro" id="IPR026820">
    <property type="entry name" value="VioB/RebD_dom"/>
</dbReference>
<dbReference type="RefSeq" id="WP_126997928.1">
    <property type="nucleotide sequence ID" value="NZ_JBNPXW010000005.1"/>
</dbReference>
<sequence>MTEQRLLERAQGKAAAPLSVAYTPISTLADLRAAAQLAIQVEFTTVPAYLTALYSITDKSSAAYQALRSVVVEEMFHLNQAANILVGIGGQPKLTGSVVPVYPAYLPSASTTATPYVGLYRASQAVFRNVFMAIETPAPFTAPPQGSDYQTIGQLYKALSDGIERCVEQYGADKVFAENGSAEQRTDIYLGKFGGKAVKVTDADSAQLAIQQIVQQGEGAVNPTHPLVPQQPYGAYEHYGARTDGTYGPILGTPYELSHYYKFLRVADAPDFPDTLPIVSNPRVSDFTNPTALQAVKTFNVGYSVMLKNLEASFTKAGGGAADVYFTLALPLMHNQLPTLANLLMQLPVFPNGDPSVGPNAAPTFEYVEDASFDSFLAALKVLDKLLADHGLPPLLVAPVAPPAPPGPAPRHREALHGVIDGVRTLKSRSDAIGLGL</sequence>
<dbReference type="AlphaFoldDB" id="A0A433JA60"/>
<feature type="domain" description="Iminophenyl-pyruvate dimer synthase" evidence="1">
    <location>
        <begin position="36"/>
        <end position="265"/>
    </location>
</feature>
<name>A0A433JA60_9PROT</name>
<protein>
    <recommendedName>
        <fullName evidence="1">Iminophenyl-pyruvate dimer synthase domain-containing protein</fullName>
    </recommendedName>
</protein>
<dbReference type="Gene3D" id="1.20.1260.10">
    <property type="match status" value="1"/>
</dbReference>
<gene>
    <name evidence="2" type="ORF">EJ913_11675</name>
</gene>
<accession>A0A433JA60</accession>
<dbReference type="InterPro" id="IPR012347">
    <property type="entry name" value="Ferritin-like"/>
</dbReference>